<gene>
    <name evidence="5" type="ORF">RR46_00961</name>
</gene>
<comment type="similarity">
    <text evidence="2">Belongs to the mitochondrial carrier (TC 2.A.29) family.</text>
</comment>
<dbReference type="Proteomes" id="UP000053268">
    <property type="component" value="Unassembled WGS sequence"/>
</dbReference>
<organism evidence="5 6">
    <name type="scientific">Papilio xuthus</name>
    <name type="common">Asian swallowtail butterfly</name>
    <dbReference type="NCBI Taxonomy" id="66420"/>
    <lineage>
        <taxon>Eukaryota</taxon>
        <taxon>Metazoa</taxon>
        <taxon>Ecdysozoa</taxon>
        <taxon>Arthropoda</taxon>
        <taxon>Hexapoda</taxon>
        <taxon>Insecta</taxon>
        <taxon>Pterygota</taxon>
        <taxon>Neoptera</taxon>
        <taxon>Endopterygota</taxon>
        <taxon>Lepidoptera</taxon>
        <taxon>Glossata</taxon>
        <taxon>Ditrysia</taxon>
        <taxon>Papilionoidea</taxon>
        <taxon>Papilionidae</taxon>
        <taxon>Papilioninae</taxon>
        <taxon>Papilio</taxon>
    </lineage>
</organism>
<dbReference type="STRING" id="66420.A0A0N1I3B6"/>
<dbReference type="AlphaFoldDB" id="A0A0N1I3B6"/>
<dbReference type="Pfam" id="PF00153">
    <property type="entry name" value="Mito_carr"/>
    <property type="match status" value="1"/>
</dbReference>
<dbReference type="SUPFAM" id="SSF103506">
    <property type="entry name" value="Mitochondrial carrier"/>
    <property type="match status" value="1"/>
</dbReference>
<keyword evidence="6" id="KW-1185">Reference proteome</keyword>
<keyword evidence="3" id="KW-0812">Transmembrane</keyword>
<name>A0A0N1I3B6_PAPXU</name>
<accession>A0A0N1I3B6</accession>
<dbReference type="InterPro" id="IPR023395">
    <property type="entry name" value="MCP_dom_sf"/>
</dbReference>
<dbReference type="EMBL" id="KQ459199">
    <property type="protein sequence ID" value="KPJ02979.1"/>
    <property type="molecule type" value="Genomic_DNA"/>
</dbReference>
<dbReference type="GO" id="GO:0016020">
    <property type="term" value="C:membrane"/>
    <property type="evidence" value="ECO:0007669"/>
    <property type="project" value="UniProtKB-SubCell"/>
</dbReference>
<evidence type="ECO:0000313" key="5">
    <source>
        <dbReference type="EMBL" id="KPJ02979.1"/>
    </source>
</evidence>
<evidence type="ECO:0000256" key="4">
    <source>
        <dbReference type="ARBA" id="ARBA00023136"/>
    </source>
</evidence>
<comment type="subcellular location">
    <subcellularLocation>
        <location evidence="1">Membrane</location>
        <topology evidence="1">Multi-pass membrane protein</topology>
    </subcellularLocation>
</comment>
<evidence type="ECO:0000256" key="2">
    <source>
        <dbReference type="ARBA" id="ARBA00006375"/>
    </source>
</evidence>
<evidence type="ECO:0000313" key="6">
    <source>
        <dbReference type="Proteomes" id="UP000053268"/>
    </source>
</evidence>
<proteinExistence type="inferred from homology"/>
<sequence>MNFEDYETLPTQNSVTHMTAGAIAGVMEHCIMYPLDSVKVSGAREPDPVPYGITYTAPDRILVLRALRHSFL</sequence>
<reference evidence="5 6" key="1">
    <citation type="journal article" date="2015" name="Nat. Commun.">
        <title>Outbred genome sequencing and CRISPR/Cas9 gene editing in butterflies.</title>
        <authorList>
            <person name="Li X."/>
            <person name="Fan D."/>
            <person name="Zhang W."/>
            <person name="Liu G."/>
            <person name="Zhang L."/>
            <person name="Zhao L."/>
            <person name="Fang X."/>
            <person name="Chen L."/>
            <person name="Dong Y."/>
            <person name="Chen Y."/>
            <person name="Ding Y."/>
            <person name="Zhao R."/>
            <person name="Feng M."/>
            <person name="Zhu Y."/>
            <person name="Feng Y."/>
            <person name="Jiang X."/>
            <person name="Zhu D."/>
            <person name="Xiang H."/>
            <person name="Feng X."/>
            <person name="Li S."/>
            <person name="Wang J."/>
            <person name="Zhang G."/>
            <person name="Kronforst M.R."/>
            <person name="Wang W."/>
        </authorList>
    </citation>
    <scope>NUCLEOTIDE SEQUENCE [LARGE SCALE GENOMIC DNA]</scope>
    <source>
        <strain evidence="5">Ya'a_city_454_Px</strain>
        <tissue evidence="5">Whole body</tissue>
    </source>
</reference>
<dbReference type="InterPro" id="IPR018108">
    <property type="entry name" value="MCP_transmembrane"/>
</dbReference>
<evidence type="ECO:0000256" key="1">
    <source>
        <dbReference type="ARBA" id="ARBA00004141"/>
    </source>
</evidence>
<protein>
    <submittedName>
        <fullName evidence="5">Mitoferrin-1</fullName>
    </submittedName>
</protein>
<evidence type="ECO:0000256" key="3">
    <source>
        <dbReference type="ARBA" id="ARBA00022692"/>
    </source>
</evidence>
<keyword evidence="4" id="KW-0472">Membrane</keyword>